<accession>A0A0A3AC15</accession>
<proteinExistence type="predicted"/>
<organism evidence="1 2">
    <name type="scientific">Gallibacterium anatis</name>
    <dbReference type="NCBI Taxonomy" id="750"/>
    <lineage>
        <taxon>Bacteria</taxon>
        <taxon>Pseudomonadati</taxon>
        <taxon>Pseudomonadota</taxon>
        <taxon>Gammaproteobacteria</taxon>
        <taxon>Pasteurellales</taxon>
        <taxon>Pasteurellaceae</taxon>
        <taxon>Gallibacterium</taxon>
    </lineage>
</organism>
<sequence>MIENIDHILNKGIIFIRITENDANGFYFDKNKGYSISFHHSKTKKYKKGMLVLLENQPENEYFLFFVKNKQKADSSHKKIILSREYKKINCNIRKIISNLPKRLLNDTQKRLKENLFVFGEKTGVSIFNDIFDNDEKVKEWILNNLSNRDVIYKLEKIAVDNILALADMESQDEVKDDGTLLEDLIITKDASSFFDNEFDKSSDNYGTYFYKKNNESLAIIIANRTQIEKFMGIDLVYINEIHQSITLIQYKMLKQENNEWISRDNSLKTQIEKMNLVFKDLDKNSMTYRMSANPFFIRFIKNKEIRNTVQSYTIPLEQYLIMENNGEFSGSKGGFYISSSKLKGRSLSINTVNELIRNGFFGIYPENYNQLLKIIKDIQKNNADTPIALGYKKYLKNKN</sequence>
<dbReference type="RefSeq" id="WP_018347051.1">
    <property type="nucleotide sequence ID" value="NZ_JPJK01000039.1"/>
</dbReference>
<dbReference type="AlphaFoldDB" id="A0A0A3AC15"/>
<evidence type="ECO:0000313" key="2">
    <source>
        <dbReference type="Proteomes" id="UP000254232"/>
    </source>
</evidence>
<dbReference type="EMBL" id="UGGZ01000001">
    <property type="protein sequence ID" value="STO37116.1"/>
    <property type="molecule type" value="Genomic_DNA"/>
</dbReference>
<protein>
    <submittedName>
        <fullName evidence="1">Uncharacterized protein</fullName>
    </submittedName>
</protein>
<dbReference type="Proteomes" id="UP000254232">
    <property type="component" value="Unassembled WGS sequence"/>
</dbReference>
<gene>
    <name evidence="1" type="ORF">NCTC11413_00205</name>
</gene>
<evidence type="ECO:0000313" key="1">
    <source>
        <dbReference type="EMBL" id="STO37116.1"/>
    </source>
</evidence>
<dbReference type="GeneID" id="77264726"/>
<name>A0A0A3AC15_9PAST</name>
<reference evidence="1 2" key="1">
    <citation type="submission" date="2018-06" db="EMBL/GenBank/DDBJ databases">
        <authorList>
            <consortium name="Pathogen Informatics"/>
            <person name="Doyle S."/>
        </authorList>
    </citation>
    <scope>NUCLEOTIDE SEQUENCE [LARGE SCALE GENOMIC DNA]</scope>
    <source>
        <strain evidence="1 2">NCTC11413</strain>
    </source>
</reference>